<protein>
    <submittedName>
        <fullName evidence="1">Uncharacterized protein</fullName>
    </submittedName>
</protein>
<keyword evidence="2" id="KW-1185">Reference proteome</keyword>
<proteinExistence type="predicted"/>
<gene>
    <name evidence="1" type="ORF">KFK09_007901</name>
</gene>
<comment type="caution">
    <text evidence="1">The sequence shown here is derived from an EMBL/GenBank/DDBJ whole genome shotgun (WGS) entry which is preliminary data.</text>
</comment>
<reference evidence="1" key="1">
    <citation type="journal article" date="2022" name="Front. Genet.">
        <title>Chromosome-Scale Assembly of the Dendrobium nobile Genome Provides Insights Into the Molecular Mechanism of the Biosynthesis of the Medicinal Active Ingredient of Dendrobium.</title>
        <authorList>
            <person name="Xu Q."/>
            <person name="Niu S.-C."/>
            <person name="Li K.-L."/>
            <person name="Zheng P.-J."/>
            <person name="Zhang X.-J."/>
            <person name="Jia Y."/>
            <person name="Liu Y."/>
            <person name="Niu Y.-X."/>
            <person name="Yu L.-H."/>
            <person name="Chen D.-F."/>
            <person name="Zhang G.-Q."/>
        </authorList>
    </citation>
    <scope>NUCLEOTIDE SEQUENCE</scope>
    <source>
        <tissue evidence="1">Leaf</tissue>
    </source>
</reference>
<dbReference type="AlphaFoldDB" id="A0A8T3BWG0"/>
<evidence type="ECO:0000313" key="2">
    <source>
        <dbReference type="Proteomes" id="UP000829196"/>
    </source>
</evidence>
<evidence type="ECO:0000313" key="1">
    <source>
        <dbReference type="EMBL" id="KAI0520426.1"/>
    </source>
</evidence>
<dbReference type="EMBL" id="JAGYWB010000006">
    <property type="protein sequence ID" value="KAI0520426.1"/>
    <property type="molecule type" value="Genomic_DNA"/>
</dbReference>
<sequence>MSDSTRRKYFIYKYDTQVELLGEHANKIFVYLKFKFCNKRVSRDVKRLKDDFHTYKCWSM</sequence>
<dbReference type="Proteomes" id="UP000829196">
    <property type="component" value="Unassembled WGS sequence"/>
</dbReference>
<name>A0A8T3BWG0_DENNO</name>
<accession>A0A8T3BWG0</accession>
<organism evidence="1 2">
    <name type="scientific">Dendrobium nobile</name>
    <name type="common">Orchid</name>
    <dbReference type="NCBI Taxonomy" id="94219"/>
    <lineage>
        <taxon>Eukaryota</taxon>
        <taxon>Viridiplantae</taxon>
        <taxon>Streptophyta</taxon>
        <taxon>Embryophyta</taxon>
        <taxon>Tracheophyta</taxon>
        <taxon>Spermatophyta</taxon>
        <taxon>Magnoliopsida</taxon>
        <taxon>Liliopsida</taxon>
        <taxon>Asparagales</taxon>
        <taxon>Orchidaceae</taxon>
        <taxon>Epidendroideae</taxon>
        <taxon>Malaxideae</taxon>
        <taxon>Dendrobiinae</taxon>
        <taxon>Dendrobium</taxon>
    </lineage>
</organism>